<dbReference type="InterPro" id="IPR011042">
    <property type="entry name" value="6-blade_b-propeller_TolB-like"/>
</dbReference>
<keyword evidence="2" id="KW-0325">Glycoprotein</keyword>
<gene>
    <name evidence="3" type="ORF">PPRO1471_LOCUS5704</name>
</gene>
<reference evidence="3" key="1">
    <citation type="submission" date="2021-01" db="EMBL/GenBank/DDBJ databases">
        <authorList>
            <person name="Corre E."/>
            <person name="Pelletier E."/>
            <person name="Niang G."/>
            <person name="Scheremetjew M."/>
            <person name="Finn R."/>
            <person name="Kale V."/>
            <person name="Holt S."/>
            <person name="Cochrane G."/>
            <person name="Meng A."/>
            <person name="Brown T."/>
            <person name="Cohen L."/>
        </authorList>
    </citation>
    <scope>NUCLEOTIDE SEQUENCE</scope>
    <source>
        <strain evidence="3">RCC733</strain>
    </source>
</reference>
<evidence type="ECO:0000256" key="1">
    <source>
        <dbReference type="ARBA" id="ARBA00022729"/>
    </source>
</evidence>
<sequence length="400" mass="44123">MVPFSYTSSLPIAHSRSVTLRSFVVVGVVGVLVSNFSTCVCVQGARESGSSRWEEYAGQSMLSLLRRGLPRTSPQTQHDEAQAHMQQARAIVMPGEGWTYAYEPIMLPLPAEQDNSVNVSNAHGIEVFPNGNIVVTYQDGSDESKCLLKWERGAYHRPAKLIGPGARLCKGVPHGLRAAQEDGGLYLYHANNQQSLHKTRSDGTVVWQDLGPPAGVSAPFMPTWHDAQPGSPYVYLADGYGSSRIYVYTREGRYTGQFFGGAGTDHGKFSTCHAITWDWRSSEFVVSDRENHRLEWFAVNASDPSVFEYKRTLSAESIGIQRPCNVRVRSPDGVAIVPALEGNVAIVDRSNRVLSLVNVSGSDIGPSGWLHPHDAFLLPNDDFVLVTWLPGRIGYFRRMR</sequence>
<dbReference type="SUPFAM" id="SSF101898">
    <property type="entry name" value="NHL repeat"/>
    <property type="match status" value="1"/>
</dbReference>
<protein>
    <submittedName>
        <fullName evidence="3">Uncharacterized protein</fullName>
    </submittedName>
</protein>
<name>A0A7S2B138_9CHLO</name>
<accession>A0A7S2B138</accession>
<dbReference type="Gene3D" id="2.120.10.30">
    <property type="entry name" value="TolB, C-terminal domain"/>
    <property type="match status" value="1"/>
</dbReference>
<dbReference type="PANTHER" id="PTHR10680">
    <property type="entry name" value="PEPTIDYL-GLYCINE ALPHA-AMIDATING MONOOXYGENASE"/>
    <property type="match status" value="1"/>
</dbReference>
<evidence type="ECO:0000256" key="2">
    <source>
        <dbReference type="ARBA" id="ARBA00023180"/>
    </source>
</evidence>
<keyword evidence="1" id="KW-0732">Signal</keyword>
<evidence type="ECO:0000313" key="3">
    <source>
        <dbReference type="EMBL" id="CAD9383140.1"/>
    </source>
</evidence>
<dbReference type="PANTHER" id="PTHR10680:SF38">
    <property type="entry name" value="BLL1368 PROTEIN"/>
    <property type="match status" value="1"/>
</dbReference>
<proteinExistence type="predicted"/>
<dbReference type="AlphaFoldDB" id="A0A7S2B138"/>
<organism evidence="3">
    <name type="scientific">Pycnococcus provasolii</name>
    <dbReference type="NCBI Taxonomy" id="41880"/>
    <lineage>
        <taxon>Eukaryota</taxon>
        <taxon>Viridiplantae</taxon>
        <taxon>Chlorophyta</taxon>
        <taxon>Pseudoscourfieldiophyceae</taxon>
        <taxon>Pseudoscourfieldiales</taxon>
        <taxon>Pycnococcaceae</taxon>
        <taxon>Pycnococcus</taxon>
    </lineage>
</organism>
<dbReference type="EMBL" id="HBGR01008586">
    <property type="protein sequence ID" value="CAD9383140.1"/>
    <property type="molecule type" value="Transcribed_RNA"/>
</dbReference>